<evidence type="ECO:0000256" key="4">
    <source>
        <dbReference type="ARBA" id="ARBA00022679"/>
    </source>
</evidence>
<dbReference type="PANTHER" id="PTHR11088:SF60">
    <property type="entry name" value="TRNA DIMETHYLALLYLTRANSFERASE"/>
    <property type="match status" value="1"/>
</dbReference>
<protein>
    <recommendedName>
        <fullName evidence="10">tRNA dimethylallyltransferase</fullName>
        <ecNumber evidence="10">2.5.1.75</ecNumber>
    </recommendedName>
    <alternativeName>
        <fullName evidence="10">Dimethylallyl diphosphate:tRNA dimethylallyltransferase</fullName>
        <shortName evidence="10">DMAPP:tRNA dimethylallyltransferase</shortName>
        <shortName evidence="10">DMATase</shortName>
    </alternativeName>
    <alternativeName>
        <fullName evidence="10">Isopentenyl-diphosphate:tRNA isopentenyltransferase</fullName>
        <shortName evidence="10">IPP transferase</shortName>
        <shortName evidence="10">IPPT</shortName>
        <shortName evidence="10">IPTase</shortName>
    </alternativeName>
</protein>
<dbReference type="Gene3D" id="3.40.50.300">
    <property type="entry name" value="P-loop containing nucleotide triphosphate hydrolases"/>
    <property type="match status" value="1"/>
</dbReference>
<keyword evidence="6 10" id="KW-0547">Nucleotide-binding</keyword>
<evidence type="ECO:0000256" key="1">
    <source>
        <dbReference type="ARBA" id="ARBA00001946"/>
    </source>
</evidence>
<dbReference type="eggNOG" id="COG0324">
    <property type="taxonomic scope" value="Bacteria"/>
</dbReference>
<dbReference type="STRING" id="889378.Spiaf_1070"/>
<evidence type="ECO:0000256" key="6">
    <source>
        <dbReference type="ARBA" id="ARBA00022741"/>
    </source>
</evidence>
<keyword evidence="5 10" id="KW-0819">tRNA processing</keyword>
<keyword evidence="8 10" id="KW-0460">Magnesium</keyword>
<keyword evidence="4 10" id="KW-0808">Transferase</keyword>
<feature type="site" description="Interaction with substrate tRNA" evidence="10">
    <location>
        <position position="111"/>
    </location>
</feature>
<evidence type="ECO:0000256" key="11">
    <source>
        <dbReference type="RuleBase" id="RU003783"/>
    </source>
</evidence>
<name>H9UI14_SPIAZ</name>
<dbReference type="RefSeq" id="WP_014455149.1">
    <property type="nucleotide sequence ID" value="NC_017098.1"/>
</dbReference>
<comment type="cofactor">
    <cofactor evidence="1 10">
        <name>Mg(2+)</name>
        <dbReference type="ChEBI" id="CHEBI:18420"/>
    </cofactor>
</comment>
<dbReference type="PANTHER" id="PTHR11088">
    <property type="entry name" value="TRNA DIMETHYLALLYLTRANSFERASE"/>
    <property type="match status" value="1"/>
</dbReference>
<dbReference type="InterPro" id="IPR039657">
    <property type="entry name" value="Dimethylallyltransferase"/>
</dbReference>
<proteinExistence type="inferred from homology"/>
<dbReference type="InterPro" id="IPR027417">
    <property type="entry name" value="P-loop_NTPase"/>
</dbReference>
<dbReference type="HOGENOM" id="CLU_032616_0_2_12"/>
<dbReference type="PATRIC" id="fig|889378.3.peg.1072"/>
<reference evidence="15" key="1">
    <citation type="journal article" date="2013" name="Stand. Genomic Sci.">
        <title>Complete genome sequence of the halophilic bacterium Spirochaeta africana type strain (Z-7692(T)) from the alkaline Lake Magadi in the East African Rift.</title>
        <authorList>
            <person name="Liolos K."/>
            <person name="Abt B."/>
            <person name="Scheuner C."/>
            <person name="Teshima H."/>
            <person name="Held B."/>
            <person name="Lapidus A."/>
            <person name="Nolan M."/>
            <person name="Lucas S."/>
            <person name="Deshpande S."/>
            <person name="Cheng J.F."/>
            <person name="Tapia R."/>
            <person name="Goodwin L.A."/>
            <person name="Pitluck S."/>
            <person name="Pagani I."/>
            <person name="Ivanova N."/>
            <person name="Mavromatis K."/>
            <person name="Mikhailova N."/>
            <person name="Huntemann M."/>
            <person name="Pati A."/>
            <person name="Chen A."/>
            <person name="Palaniappan K."/>
            <person name="Land M."/>
            <person name="Rohde M."/>
            <person name="Tindall B.J."/>
            <person name="Detter J.C."/>
            <person name="Goker M."/>
            <person name="Bristow J."/>
            <person name="Eisen J.A."/>
            <person name="Markowitz V."/>
            <person name="Hugenholtz P."/>
            <person name="Woyke T."/>
            <person name="Klenk H.P."/>
            <person name="Kyrpides N.C."/>
        </authorList>
    </citation>
    <scope>NUCLEOTIDE SEQUENCE</scope>
    <source>
        <strain evidence="15">ATCC 700263 / DSM 8902 / Z-7692</strain>
    </source>
</reference>
<evidence type="ECO:0000256" key="5">
    <source>
        <dbReference type="ARBA" id="ARBA00022694"/>
    </source>
</evidence>
<dbReference type="EMBL" id="CP003282">
    <property type="protein sequence ID" value="AFG37157.1"/>
    <property type="molecule type" value="Genomic_DNA"/>
</dbReference>
<comment type="catalytic activity">
    <reaction evidence="9 10 11">
        <text>adenosine(37) in tRNA + dimethylallyl diphosphate = N(6)-dimethylallyladenosine(37) in tRNA + diphosphate</text>
        <dbReference type="Rhea" id="RHEA:26482"/>
        <dbReference type="Rhea" id="RHEA-COMP:10162"/>
        <dbReference type="Rhea" id="RHEA-COMP:10375"/>
        <dbReference type="ChEBI" id="CHEBI:33019"/>
        <dbReference type="ChEBI" id="CHEBI:57623"/>
        <dbReference type="ChEBI" id="CHEBI:74411"/>
        <dbReference type="ChEBI" id="CHEBI:74415"/>
        <dbReference type="EC" id="2.5.1.75"/>
    </reaction>
</comment>
<evidence type="ECO:0000256" key="9">
    <source>
        <dbReference type="ARBA" id="ARBA00049563"/>
    </source>
</evidence>
<keyword evidence="7 10" id="KW-0067">ATP-binding</keyword>
<accession>H9UI14</accession>
<evidence type="ECO:0000313" key="15">
    <source>
        <dbReference type="Proteomes" id="UP000007383"/>
    </source>
</evidence>
<dbReference type="SUPFAM" id="SSF52540">
    <property type="entry name" value="P-loop containing nucleoside triphosphate hydrolases"/>
    <property type="match status" value="1"/>
</dbReference>
<dbReference type="EC" id="2.5.1.75" evidence="10"/>
<comment type="function">
    <text evidence="2 10 12">Catalyzes the transfer of a dimethylallyl group onto the adenine at position 37 in tRNAs that read codons beginning with uridine, leading to the formation of N6-(dimethylallyl)adenosine (i(6)A).</text>
</comment>
<organism evidence="14 15">
    <name type="scientific">Spirochaeta africana (strain ATCC 700263 / DSM 8902 / Z-7692)</name>
    <dbReference type="NCBI Taxonomy" id="889378"/>
    <lineage>
        <taxon>Bacteria</taxon>
        <taxon>Pseudomonadati</taxon>
        <taxon>Spirochaetota</taxon>
        <taxon>Spirochaetia</taxon>
        <taxon>Spirochaetales</taxon>
        <taxon>Spirochaetaceae</taxon>
        <taxon>Spirochaeta</taxon>
    </lineage>
</organism>
<gene>
    <name evidence="10" type="primary">miaA</name>
    <name evidence="14" type="ordered locus">Spiaf_1070</name>
</gene>
<dbReference type="GO" id="GO:0006400">
    <property type="term" value="P:tRNA modification"/>
    <property type="evidence" value="ECO:0007669"/>
    <property type="project" value="TreeGrafter"/>
</dbReference>
<evidence type="ECO:0000256" key="7">
    <source>
        <dbReference type="ARBA" id="ARBA00022840"/>
    </source>
</evidence>
<dbReference type="Gene3D" id="1.10.20.140">
    <property type="match status" value="1"/>
</dbReference>
<evidence type="ECO:0000256" key="8">
    <source>
        <dbReference type="ARBA" id="ARBA00022842"/>
    </source>
</evidence>
<evidence type="ECO:0000256" key="12">
    <source>
        <dbReference type="RuleBase" id="RU003784"/>
    </source>
</evidence>
<dbReference type="NCBIfam" id="TIGR00174">
    <property type="entry name" value="miaA"/>
    <property type="match status" value="1"/>
</dbReference>
<evidence type="ECO:0000313" key="14">
    <source>
        <dbReference type="EMBL" id="AFG37157.1"/>
    </source>
</evidence>
<feature type="site" description="Interaction with substrate tRNA" evidence="10">
    <location>
        <position position="133"/>
    </location>
</feature>
<comment type="similarity">
    <text evidence="3 10 13">Belongs to the IPP transferase family.</text>
</comment>
<evidence type="ECO:0000256" key="3">
    <source>
        <dbReference type="ARBA" id="ARBA00005842"/>
    </source>
</evidence>
<evidence type="ECO:0000256" key="10">
    <source>
        <dbReference type="HAMAP-Rule" id="MF_00185"/>
    </source>
</evidence>
<dbReference type="GO" id="GO:0005524">
    <property type="term" value="F:ATP binding"/>
    <property type="evidence" value="ECO:0007669"/>
    <property type="project" value="UniProtKB-UniRule"/>
</dbReference>
<dbReference type="Proteomes" id="UP000007383">
    <property type="component" value="Chromosome"/>
</dbReference>
<dbReference type="InterPro" id="IPR018022">
    <property type="entry name" value="IPT"/>
</dbReference>
<keyword evidence="15" id="KW-1185">Reference proteome</keyword>
<evidence type="ECO:0000256" key="2">
    <source>
        <dbReference type="ARBA" id="ARBA00003213"/>
    </source>
</evidence>
<evidence type="ECO:0000256" key="13">
    <source>
        <dbReference type="RuleBase" id="RU003785"/>
    </source>
</evidence>
<comment type="subunit">
    <text evidence="10">Monomer.</text>
</comment>
<dbReference type="Pfam" id="PF01715">
    <property type="entry name" value="IPPT"/>
    <property type="match status" value="1"/>
</dbReference>
<comment type="caution">
    <text evidence="10">Lacks conserved residue(s) required for the propagation of feature annotation.</text>
</comment>
<sequence length="318" mass="34764">MPTESKSRLPCIILTGPTAVGKSATLEAVAAAVAHTLGRDIEPISADAFQAYRGLDIGTAKPPPEQRHRYHLIDILEPDQQYSAGRFLALAEQACREVLARGALPVIEGGSVFYVQTFLTGMPEAPAASPEVRRQLQQQLDQHGPAFLQQELQQRDPVAAARIPGGDTYRIMRALEICLTSGQPASAFSAPDSVRTGLQPLVLGLQRERAQLYQRINLRVERMFSQGLPAEVRALADAGWSPDSPGLRAIGYREFWDPDNRIATDLTAIKSSIQRNTRRLAKRQTTFLPRIPGISLLPIDDTAAVELSVHGFCEGLDL</sequence>
<dbReference type="HAMAP" id="MF_00185">
    <property type="entry name" value="IPP_trans"/>
    <property type="match status" value="1"/>
</dbReference>
<dbReference type="AlphaFoldDB" id="H9UI14"/>
<dbReference type="GO" id="GO:0052381">
    <property type="term" value="F:tRNA dimethylallyltransferase activity"/>
    <property type="evidence" value="ECO:0007669"/>
    <property type="project" value="UniProtKB-UniRule"/>
</dbReference>
<dbReference type="KEGG" id="sfc:Spiaf_1070"/>
<feature type="binding site" evidence="10">
    <location>
        <begin position="16"/>
        <end position="23"/>
    </location>
    <ligand>
        <name>ATP</name>
        <dbReference type="ChEBI" id="CHEBI:30616"/>
    </ligand>
</feature>
<feature type="binding site" evidence="10">
    <location>
        <begin position="18"/>
        <end position="23"/>
    </location>
    <ligand>
        <name>substrate</name>
    </ligand>
</feature>